<evidence type="ECO:0000256" key="1">
    <source>
        <dbReference type="ARBA" id="ARBA00023015"/>
    </source>
</evidence>
<dbReference type="SMART" id="SM00419">
    <property type="entry name" value="HTH_CRP"/>
    <property type="match status" value="1"/>
</dbReference>
<dbReference type="SMART" id="SM00100">
    <property type="entry name" value="cNMP"/>
    <property type="match status" value="1"/>
</dbReference>
<organism evidence="6 7">
    <name type="scientific">Granulosicoccus antarcticus IMCC3135</name>
    <dbReference type="NCBI Taxonomy" id="1192854"/>
    <lineage>
        <taxon>Bacteria</taxon>
        <taxon>Pseudomonadati</taxon>
        <taxon>Pseudomonadota</taxon>
        <taxon>Gammaproteobacteria</taxon>
        <taxon>Chromatiales</taxon>
        <taxon>Granulosicoccaceae</taxon>
        <taxon>Granulosicoccus</taxon>
    </lineage>
</organism>
<dbReference type="SUPFAM" id="SSF46785">
    <property type="entry name" value="Winged helix' DNA-binding domain"/>
    <property type="match status" value="1"/>
</dbReference>
<keyword evidence="2" id="KW-0238">DNA-binding</keyword>
<dbReference type="Pfam" id="PF00027">
    <property type="entry name" value="cNMP_binding"/>
    <property type="match status" value="1"/>
</dbReference>
<keyword evidence="3" id="KW-0804">Transcription</keyword>
<name>A0A2Z2PA85_9GAMM</name>
<evidence type="ECO:0000259" key="5">
    <source>
        <dbReference type="PROSITE" id="PS51063"/>
    </source>
</evidence>
<evidence type="ECO:0000313" key="7">
    <source>
        <dbReference type="Proteomes" id="UP000250079"/>
    </source>
</evidence>
<dbReference type="CDD" id="cd00038">
    <property type="entry name" value="CAP_ED"/>
    <property type="match status" value="1"/>
</dbReference>
<dbReference type="InterPro" id="IPR036390">
    <property type="entry name" value="WH_DNA-bd_sf"/>
</dbReference>
<dbReference type="PANTHER" id="PTHR24567:SF74">
    <property type="entry name" value="HTH-TYPE TRANSCRIPTIONAL REGULATOR ARCR"/>
    <property type="match status" value="1"/>
</dbReference>
<dbReference type="InterPro" id="IPR018490">
    <property type="entry name" value="cNMP-bd_dom_sf"/>
</dbReference>
<dbReference type="Gene3D" id="2.60.120.10">
    <property type="entry name" value="Jelly Rolls"/>
    <property type="match status" value="1"/>
</dbReference>
<feature type="domain" description="HTH crp-type" evidence="5">
    <location>
        <begin position="152"/>
        <end position="221"/>
    </location>
</feature>
<sequence>MGKLKAVDSLPSLSDVDFFKAFPEAAIANLERASTLRKFRKNTHIIVAGEESHAAYVLLQGTAYAFIDDDDGNEFIVGTFSSGECFGELGLLDGHTRTANVITTSACHCLVVPSADITHEILKEPLVAQAIIHSLVGRIRGMTEDVSCLALMDVYGRLVRALNSSASEQEDGTRITERVTHQELASRVGSSREMISKILKELRVGGYISIESHCVKIHKDLPDRW</sequence>
<dbReference type="InterPro" id="IPR036388">
    <property type="entry name" value="WH-like_DNA-bd_sf"/>
</dbReference>
<dbReference type="InterPro" id="IPR018488">
    <property type="entry name" value="cNMP-bd_CS"/>
</dbReference>
<evidence type="ECO:0000313" key="6">
    <source>
        <dbReference type="EMBL" id="ASJ76794.1"/>
    </source>
</evidence>
<dbReference type="EMBL" id="CP018632">
    <property type="protein sequence ID" value="ASJ76794.1"/>
    <property type="molecule type" value="Genomic_DNA"/>
</dbReference>
<protein>
    <submittedName>
        <fullName evidence="6">Cyclic AMP receptor-like protein</fullName>
    </submittedName>
</protein>
<keyword evidence="6" id="KW-0675">Receptor</keyword>
<feature type="domain" description="Cyclic nucleotide-binding" evidence="4">
    <location>
        <begin position="18"/>
        <end position="138"/>
    </location>
</feature>
<dbReference type="Gene3D" id="1.10.10.10">
    <property type="entry name" value="Winged helix-like DNA-binding domain superfamily/Winged helix DNA-binding domain"/>
    <property type="match status" value="1"/>
</dbReference>
<dbReference type="InterPro" id="IPR012318">
    <property type="entry name" value="HTH_CRP"/>
</dbReference>
<evidence type="ECO:0000259" key="4">
    <source>
        <dbReference type="PROSITE" id="PS50042"/>
    </source>
</evidence>
<proteinExistence type="predicted"/>
<evidence type="ECO:0000256" key="3">
    <source>
        <dbReference type="ARBA" id="ARBA00023163"/>
    </source>
</evidence>
<dbReference type="GO" id="GO:0003677">
    <property type="term" value="F:DNA binding"/>
    <property type="evidence" value="ECO:0007669"/>
    <property type="project" value="UniProtKB-KW"/>
</dbReference>
<dbReference type="InterPro" id="IPR050397">
    <property type="entry name" value="Env_Response_Regulators"/>
</dbReference>
<dbReference type="GO" id="GO:0003700">
    <property type="term" value="F:DNA-binding transcription factor activity"/>
    <property type="evidence" value="ECO:0007669"/>
    <property type="project" value="TreeGrafter"/>
</dbReference>
<dbReference type="SUPFAM" id="SSF51206">
    <property type="entry name" value="cAMP-binding domain-like"/>
    <property type="match status" value="1"/>
</dbReference>
<dbReference type="OrthoDB" id="6881322at2"/>
<dbReference type="GO" id="GO:0005829">
    <property type="term" value="C:cytosol"/>
    <property type="evidence" value="ECO:0007669"/>
    <property type="project" value="TreeGrafter"/>
</dbReference>
<dbReference type="Proteomes" id="UP000250079">
    <property type="component" value="Chromosome"/>
</dbReference>
<keyword evidence="1" id="KW-0805">Transcription regulation</keyword>
<dbReference type="RefSeq" id="WP_088921518.1">
    <property type="nucleotide sequence ID" value="NZ_CP018632.1"/>
</dbReference>
<accession>A0A2Z2PA85</accession>
<dbReference type="InterPro" id="IPR000595">
    <property type="entry name" value="cNMP-bd_dom"/>
</dbReference>
<reference evidence="6 7" key="1">
    <citation type="submission" date="2016-12" db="EMBL/GenBank/DDBJ databases">
        <authorList>
            <person name="Song W.-J."/>
            <person name="Kurnit D.M."/>
        </authorList>
    </citation>
    <scope>NUCLEOTIDE SEQUENCE [LARGE SCALE GENOMIC DNA]</scope>
    <source>
        <strain evidence="6 7">IMCC3135</strain>
    </source>
</reference>
<dbReference type="Pfam" id="PF13545">
    <property type="entry name" value="HTH_Crp_2"/>
    <property type="match status" value="1"/>
</dbReference>
<dbReference type="InterPro" id="IPR014710">
    <property type="entry name" value="RmlC-like_jellyroll"/>
</dbReference>
<dbReference type="AlphaFoldDB" id="A0A2Z2PA85"/>
<dbReference type="PROSITE" id="PS51063">
    <property type="entry name" value="HTH_CRP_2"/>
    <property type="match status" value="1"/>
</dbReference>
<dbReference type="PANTHER" id="PTHR24567">
    <property type="entry name" value="CRP FAMILY TRANSCRIPTIONAL REGULATORY PROTEIN"/>
    <property type="match status" value="1"/>
</dbReference>
<evidence type="ECO:0000256" key="2">
    <source>
        <dbReference type="ARBA" id="ARBA00023125"/>
    </source>
</evidence>
<dbReference type="PROSITE" id="PS00889">
    <property type="entry name" value="CNMP_BINDING_2"/>
    <property type="match status" value="1"/>
</dbReference>
<keyword evidence="7" id="KW-1185">Reference proteome</keyword>
<dbReference type="KEGG" id="gai:IMCC3135_33765"/>
<gene>
    <name evidence="6" type="primary">vfr_2</name>
    <name evidence="6" type="ORF">IMCC3135_33765</name>
</gene>
<dbReference type="PROSITE" id="PS50042">
    <property type="entry name" value="CNMP_BINDING_3"/>
    <property type="match status" value="1"/>
</dbReference>